<dbReference type="Proteomes" id="UP000008493">
    <property type="component" value="Unassembled WGS sequence"/>
</dbReference>
<evidence type="ECO:0000256" key="11">
    <source>
        <dbReference type="PROSITE-ProRule" id="PRU00221"/>
    </source>
</evidence>
<dbReference type="InterPro" id="IPR010714">
    <property type="entry name" value="Coatomer_asu_C"/>
</dbReference>
<dbReference type="RefSeq" id="XP_007332578.1">
    <property type="nucleotide sequence ID" value="XM_007332516.1"/>
</dbReference>
<feature type="region of interest" description="Disordered" evidence="12">
    <location>
        <begin position="29"/>
        <end position="50"/>
    </location>
</feature>
<keyword evidence="5 11" id="KW-0853">WD repeat</keyword>
<evidence type="ECO:0000259" key="14">
    <source>
        <dbReference type="Pfam" id="PF06957"/>
    </source>
</evidence>
<evidence type="ECO:0000256" key="4">
    <source>
        <dbReference type="ARBA" id="ARBA00022490"/>
    </source>
</evidence>
<evidence type="ECO:0000256" key="2">
    <source>
        <dbReference type="ARBA" id="ARBA00004496"/>
    </source>
</evidence>
<proteinExistence type="predicted"/>
<comment type="subcellular location">
    <subcellularLocation>
        <location evidence="2">Cytoplasm</location>
    </subcellularLocation>
    <subcellularLocation>
        <location evidence="1">Golgi apparatus membrane</location>
        <topology evidence="1">Peripheral membrane protein</topology>
        <orientation evidence="1">Cytoplasmic side</orientation>
    </subcellularLocation>
</comment>
<keyword evidence="4" id="KW-0963">Cytoplasm</keyword>
<evidence type="ECO:0000256" key="1">
    <source>
        <dbReference type="ARBA" id="ARBA00004255"/>
    </source>
</evidence>
<sequence>MSAQFHPKEDLVVSASMDQTVRVWDISGLRKGSPHQGGPGGMAGTSGPGSNHFETFDNFSTVKYVLEGHDRGVNFAMFHPTLPLIISAGDDRVIKIWRMSETKAWEVDSCRGHFNNVSSALFHPKHELIVSCGEDKTIRVWDLAKRTAIQTFRRDHDRFWYLAAHPNLNLFAAGHDSGLIVFKLERERPAFTVHQDTLYYVRDKYIRSYDFSSGSDIGLLSVRKFGSPYLPPRTISFNPAERSVILTISSDNGLYELSALPQSAQGEVKDSSADGKKGSGNSAIFVARNRFAALNKTTQLIEVRDLSNSTVKTIKPPVQTNEIFYGGTACLILSSTSSVVLYDIQQQKTIAELNSPPVKYVVWSNDGSLVALMSKHTITIANKTFSQHTLIHETIRIKSGAWDDSGVFLYSTLNHVKYCLAQGDHGVICTLDNPVYLTRVKGKTVHCLDRSARPRTITFDPTEYRFKLALLRNNYEEMLYIIRTSNLLGQSIIAYLQKKGFPEIALHFVQDTNTRFELAIECGNLDVAMETAREIDRPDCWERLAQQALKQGNHKVVEKAYQQTKNFDKLSFLYLATGSTEKLSKMQKIADARGDPMSRFHNALYAGDVAGRIAVLREVGLHPLAYLTAKGNGLDELAAEILEAAGLTEADIDDVPTFGASTLRPPPVVTSTENYNWPILSQGENYFDRALANGSLEGGVEPAYVNGDANAAASSALDAWARDEEIQDEIDPEEGGWELDADADEFKEDEAAEEVVEEEQELGAGAAPGVDETELWVRNSPLAADHVAAGSFESAMQLLNRQFGISNFAPLKPLFLSIYRSSHVYLSPVASLPPLKLHVRRNIEESAPSKVLPVAARSIQSVRSELAEGYRSVSSNKLTEAQATFRSVLQALLLVVIASDDEAKQWRDTVTSAREYLLGVSIELERRRVVEQEPDNLRRNLELAAYFTHCQLQPPQLQIALRSAIGAFAKANNQAHAARFAKRLLELNPDPKIAAQARQRIAAGDRNPRNTVEISYDEFTSFDICAATYTPIYKGSPSVHCPYTDAAYLPECQGKLDPLMELTEIGAPAAGLPAAW</sequence>
<feature type="domain" description="Coatomer alpha subunit C-terminal" evidence="14">
    <location>
        <begin position="723"/>
        <end position="1072"/>
    </location>
</feature>
<dbReference type="SMART" id="SM00320">
    <property type="entry name" value="WD40"/>
    <property type="match status" value="4"/>
</dbReference>
<dbReference type="GO" id="GO:0005198">
    <property type="term" value="F:structural molecule activity"/>
    <property type="evidence" value="ECO:0007669"/>
    <property type="project" value="InterPro"/>
</dbReference>
<dbReference type="SUPFAM" id="SSF75011">
    <property type="entry name" value="3-carboxy-cis,cis-mucoante lactonizing enzyme"/>
    <property type="match status" value="1"/>
</dbReference>
<keyword evidence="7" id="KW-0931">ER-Golgi transport</keyword>
<name>K5WN90_AGABU</name>
<evidence type="ECO:0000256" key="12">
    <source>
        <dbReference type="SAM" id="MobiDB-lite"/>
    </source>
</evidence>
<evidence type="ECO:0000256" key="8">
    <source>
        <dbReference type="ARBA" id="ARBA00022927"/>
    </source>
</evidence>
<dbReference type="PROSITE" id="PS00678">
    <property type="entry name" value="WD_REPEATS_1"/>
    <property type="match status" value="2"/>
</dbReference>
<dbReference type="InterPro" id="IPR019775">
    <property type="entry name" value="WD40_repeat_CS"/>
</dbReference>
<dbReference type="OrthoDB" id="10261470at2759"/>
<gene>
    <name evidence="16" type="ORF">AGABI1DRAFT_44518</name>
</gene>
<keyword evidence="8" id="KW-0653">Protein transport</keyword>
<evidence type="ECO:0000259" key="13">
    <source>
        <dbReference type="Pfam" id="PF04053"/>
    </source>
</evidence>
<dbReference type="InterPro" id="IPR006692">
    <property type="entry name" value="Beta-prop_COPA/B_2nd"/>
</dbReference>
<dbReference type="GO" id="GO:0006890">
    <property type="term" value="P:retrograde vesicle-mediated transport, Golgi to endoplasmic reticulum"/>
    <property type="evidence" value="ECO:0007669"/>
    <property type="project" value="TreeGrafter"/>
</dbReference>
<evidence type="ECO:0000256" key="9">
    <source>
        <dbReference type="ARBA" id="ARBA00023034"/>
    </source>
</evidence>
<keyword evidence="3" id="KW-0813">Transport</keyword>
<dbReference type="InterPro" id="IPR036322">
    <property type="entry name" value="WD40_repeat_dom_sf"/>
</dbReference>
<feature type="repeat" description="WD" evidence="11">
    <location>
        <begin position="110"/>
        <end position="151"/>
    </location>
</feature>
<keyword evidence="9" id="KW-0333">Golgi apparatus</keyword>
<dbReference type="FunFam" id="1.25.40.470:FF:000002">
    <property type="entry name" value="Coatomer subunit alpha"/>
    <property type="match status" value="1"/>
</dbReference>
<dbReference type="GeneID" id="18829552"/>
<dbReference type="InterPro" id="IPR001680">
    <property type="entry name" value="WD40_rpt"/>
</dbReference>
<feature type="domain" description="COPA/B TPR" evidence="15">
    <location>
        <begin position="489"/>
        <end position="630"/>
    </location>
</feature>
<dbReference type="AlphaFoldDB" id="K5WN90"/>
<dbReference type="Pfam" id="PF23953">
    <property type="entry name" value="TPR_COPA_B"/>
    <property type="match status" value="1"/>
</dbReference>
<dbReference type="PRINTS" id="PR00320">
    <property type="entry name" value="GPROTEINBRPT"/>
</dbReference>
<dbReference type="PANTHER" id="PTHR19876:SF1">
    <property type="entry name" value="COATOMER SUBUNIT ALPHA"/>
    <property type="match status" value="1"/>
</dbReference>
<evidence type="ECO:0000256" key="10">
    <source>
        <dbReference type="ARBA" id="ARBA00023136"/>
    </source>
</evidence>
<dbReference type="GO" id="GO:0000139">
    <property type="term" value="C:Golgi membrane"/>
    <property type="evidence" value="ECO:0007669"/>
    <property type="project" value="UniProtKB-SubCell"/>
</dbReference>
<evidence type="ECO:0000313" key="17">
    <source>
        <dbReference type="Proteomes" id="UP000008493"/>
    </source>
</evidence>
<dbReference type="eggNOG" id="KOG0292">
    <property type="taxonomic scope" value="Eukaryota"/>
</dbReference>
<dbReference type="Pfam" id="PF00400">
    <property type="entry name" value="WD40"/>
    <property type="match status" value="3"/>
</dbReference>
<dbReference type="InterPro" id="IPR056176">
    <property type="entry name" value="TPR_COPA_B"/>
</dbReference>
<dbReference type="Gene3D" id="2.130.10.10">
    <property type="entry name" value="YVTN repeat-like/Quinoprotein amine dehydrogenase"/>
    <property type="match status" value="1"/>
</dbReference>
<dbReference type="GO" id="GO:0006888">
    <property type="term" value="P:endoplasmic reticulum to Golgi vesicle-mediated transport"/>
    <property type="evidence" value="ECO:0007669"/>
    <property type="project" value="TreeGrafter"/>
</dbReference>
<evidence type="ECO:0000313" key="16">
    <source>
        <dbReference type="EMBL" id="EKM76796.1"/>
    </source>
</evidence>
<dbReference type="Pfam" id="PF04053">
    <property type="entry name" value="B-prop_COPA_B_2nd"/>
    <property type="match status" value="1"/>
</dbReference>
<dbReference type="PANTHER" id="PTHR19876">
    <property type="entry name" value="COATOMER"/>
    <property type="match status" value="1"/>
</dbReference>
<evidence type="ECO:0000256" key="7">
    <source>
        <dbReference type="ARBA" id="ARBA00022892"/>
    </source>
</evidence>
<reference evidence="17" key="1">
    <citation type="journal article" date="2012" name="Proc. Natl. Acad. Sci. U.S.A.">
        <title>Genome sequence of the button mushroom Agaricus bisporus reveals mechanisms governing adaptation to a humic-rich ecological niche.</title>
        <authorList>
            <person name="Morin E."/>
            <person name="Kohler A."/>
            <person name="Baker A.R."/>
            <person name="Foulongne-Oriol M."/>
            <person name="Lombard V."/>
            <person name="Nagy L.G."/>
            <person name="Ohm R.A."/>
            <person name="Patyshakuliyeva A."/>
            <person name="Brun A."/>
            <person name="Aerts A.L."/>
            <person name="Bailey A.M."/>
            <person name="Billette C."/>
            <person name="Coutinho P.M."/>
            <person name="Deakin G."/>
            <person name="Doddapaneni H."/>
            <person name="Floudas D."/>
            <person name="Grimwood J."/>
            <person name="Hilden K."/>
            <person name="Kuees U."/>
            <person name="LaButti K.M."/>
            <person name="Lapidus A."/>
            <person name="Lindquist E.A."/>
            <person name="Lucas S.M."/>
            <person name="Murat C."/>
            <person name="Riley R.W."/>
            <person name="Salamov A.A."/>
            <person name="Schmutz J."/>
            <person name="Subramanian V."/>
            <person name="Woesten H.A.B."/>
            <person name="Xu J."/>
            <person name="Eastwood D.C."/>
            <person name="Foster G.D."/>
            <person name="Sonnenberg A.S."/>
            <person name="Cullen D."/>
            <person name="de Vries R.P."/>
            <person name="Lundell T."/>
            <person name="Hibbett D.S."/>
            <person name="Henrissat B."/>
            <person name="Burton K.S."/>
            <person name="Kerrigan R.W."/>
            <person name="Challen M.P."/>
            <person name="Grigoriev I.V."/>
            <person name="Martin F."/>
        </authorList>
    </citation>
    <scope>NUCLEOTIDE SEQUENCE [LARGE SCALE GENOMIC DNA]</scope>
    <source>
        <strain evidence="17">JB137-S8 / ATCC MYA-4627 / FGSC 10392</strain>
    </source>
</reference>
<evidence type="ECO:0000256" key="3">
    <source>
        <dbReference type="ARBA" id="ARBA00022448"/>
    </source>
</evidence>
<dbReference type="EMBL" id="JH971400">
    <property type="protein sequence ID" value="EKM76796.1"/>
    <property type="molecule type" value="Genomic_DNA"/>
</dbReference>
<dbReference type="CDD" id="cd22948">
    <property type="entry name" value="Coatomer_WDAD_alpha"/>
    <property type="match status" value="1"/>
</dbReference>
<keyword evidence="6" id="KW-0677">Repeat</keyword>
<dbReference type="InterPro" id="IPR050844">
    <property type="entry name" value="Coatomer_complex_subunit"/>
</dbReference>
<dbReference type="SUPFAM" id="SSF50978">
    <property type="entry name" value="WD40 repeat-like"/>
    <property type="match status" value="1"/>
</dbReference>
<evidence type="ECO:0000259" key="15">
    <source>
        <dbReference type="Pfam" id="PF23953"/>
    </source>
</evidence>
<accession>K5WN90</accession>
<feature type="repeat" description="WD" evidence="11">
    <location>
        <begin position="1"/>
        <end position="27"/>
    </location>
</feature>
<dbReference type="Gene3D" id="1.25.40.470">
    <property type="match status" value="1"/>
</dbReference>
<feature type="domain" description="COPA/B second beta-propeller" evidence="13">
    <location>
        <begin position="204"/>
        <end position="449"/>
    </location>
</feature>
<evidence type="ECO:0000256" key="6">
    <source>
        <dbReference type="ARBA" id="ARBA00022737"/>
    </source>
</evidence>
<feature type="compositionally biased region" description="Gly residues" evidence="12">
    <location>
        <begin position="35"/>
        <end position="47"/>
    </location>
</feature>
<keyword evidence="17" id="KW-1185">Reference proteome</keyword>
<dbReference type="InterPro" id="IPR020472">
    <property type="entry name" value="WD40_PAC1"/>
</dbReference>
<dbReference type="PROSITE" id="PS50082">
    <property type="entry name" value="WD_REPEATS_2"/>
    <property type="match status" value="3"/>
</dbReference>
<dbReference type="InParanoid" id="K5WN90"/>
<dbReference type="GO" id="GO:0006886">
    <property type="term" value="P:intracellular protein transport"/>
    <property type="evidence" value="ECO:0007669"/>
    <property type="project" value="InterPro"/>
</dbReference>
<dbReference type="PROSITE" id="PS50294">
    <property type="entry name" value="WD_REPEATS_REGION"/>
    <property type="match status" value="3"/>
</dbReference>
<organism evidence="16 17">
    <name type="scientific">Agaricus bisporus var. burnettii (strain JB137-S8 / ATCC MYA-4627 / FGSC 10392)</name>
    <name type="common">White button mushroom</name>
    <dbReference type="NCBI Taxonomy" id="597362"/>
    <lineage>
        <taxon>Eukaryota</taxon>
        <taxon>Fungi</taxon>
        <taxon>Dikarya</taxon>
        <taxon>Basidiomycota</taxon>
        <taxon>Agaricomycotina</taxon>
        <taxon>Agaricomycetes</taxon>
        <taxon>Agaricomycetidae</taxon>
        <taxon>Agaricales</taxon>
        <taxon>Agaricineae</taxon>
        <taxon>Agaricaceae</taxon>
        <taxon>Agaricus</taxon>
    </lineage>
</organism>
<dbReference type="Pfam" id="PF06957">
    <property type="entry name" value="COPI_C"/>
    <property type="match status" value="1"/>
</dbReference>
<dbReference type="HOGENOM" id="CLU_007565_1_0_1"/>
<keyword evidence="10" id="KW-0472">Membrane</keyword>
<dbReference type="FunCoup" id="K5WN90">
    <property type="interactions" value="506"/>
</dbReference>
<protein>
    <submittedName>
        <fullName evidence="16">Uncharacterized protein</fullName>
    </submittedName>
</protein>
<feature type="repeat" description="WD" evidence="11">
    <location>
        <begin position="66"/>
        <end position="107"/>
    </location>
</feature>
<dbReference type="InterPro" id="IPR047312">
    <property type="entry name" value="Coatomer_alpha_WD-assoc_reg"/>
</dbReference>
<dbReference type="OMA" id="ERYWIMA"/>
<dbReference type="InterPro" id="IPR015943">
    <property type="entry name" value="WD40/YVTN_repeat-like_dom_sf"/>
</dbReference>
<dbReference type="STRING" id="597362.K5WN90"/>
<dbReference type="GO" id="GO:0030126">
    <property type="term" value="C:COPI vesicle coat"/>
    <property type="evidence" value="ECO:0007669"/>
    <property type="project" value="InterPro"/>
</dbReference>
<evidence type="ECO:0000256" key="5">
    <source>
        <dbReference type="ARBA" id="ARBA00022574"/>
    </source>
</evidence>
<dbReference type="KEGG" id="abp:AGABI1DRAFT44518"/>
<dbReference type="GO" id="GO:0006891">
    <property type="term" value="P:intra-Golgi vesicle-mediated transport"/>
    <property type="evidence" value="ECO:0007669"/>
    <property type="project" value="TreeGrafter"/>
</dbReference>